<dbReference type="InterPro" id="IPR008475">
    <property type="entry name" value="PLipase_C_C"/>
</dbReference>
<accession>A0ABT5HHB9</accession>
<keyword evidence="6" id="KW-1185">Reference proteome</keyword>
<feature type="domain" description="Bacterial phospholipase C C-terminal" evidence="4">
    <location>
        <begin position="611"/>
        <end position="687"/>
    </location>
</feature>
<evidence type="ECO:0000256" key="1">
    <source>
        <dbReference type="ARBA" id="ARBA00009717"/>
    </source>
</evidence>
<dbReference type="InterPro" id="IPR007312">
    <property type="entry name" value="Phosphoesterase"/>
</dbReference>
<evidence type="ECO:0000256" key="3">
    <source>
        <dbReference type="ARBA" id="ARBA00022801"/>
    </source>
</evidence>
<dbReference type="RefSeq" id="WP_272743868.1">
    <property type="nucleotide sequence ID" value="NZ_JAQQKV010000001.1"/>
</dbReference>
<protein>
    <recommendedName>
        <fullName evidence="2">phospholipase C</fullName>
        <ecNumber evidence="2">3.1.4.3</ecNumber>
    </recommendedName>
</protein>
<dbReference type="InterPro" id="IPR006311">
    <property type="entry name" value="TAT_signal"/>
</dbReference>
<gene>
    <name evidence="5" type="ORF">PQU98_05385</name>
</gene>
<proteinExistence type="inferred from homology"/>
<comment type="similarity">
    <text evidence="1">Belongs to the bacterial phospholipase C family.</text>
</comment>
<evidence type="ECO:0000313" key="5">
    <source>
        <dbReference type="EMBL" id="MDC7675550.1"/>
    </source>
</evidence>
<dbReference type="InterPro" id="IPR017850">
    <property type="entry name" value="Alkaline_phosphatase_core_sf"/>
</dbReference>
<comment type="caution">
    <text evidence="5">The sequence shown here is derived from an EMBL/GenBank/DDBJ whole genome shotgun (WGS) entry which is preliminary data.</text>
</comment>
<dbReference type="Gene3D" id="3.40.720.10">
    <property type="entry name" value="Alkaline Phosphatase, subunit A"/>
    <property type="match status" value="2"/>
</dbReference>
<dbReference type="Pfam" id="PF04185">
    <property type="entry name" value="Phosphoesterase"/>
    <property type="match status" value="1"/>
</dbReference>
<dbReference type="PROSITE" id="PS51318">
    <property type="entry name" value="TAT"/>
    <property type="match status" value="1"/>
</dbReference>
<dbReference type="NCBIfam" id="TIGR03396">
    <property type="entry name" value="PC_PLC"/>
    <property type="match status" value="1"/>
</dbReference>
<keyword evidence="3" id="KW-0378">Hydrolase</keyword>
<dbReference type="Proteomes" id="UP001218579">
    <property type="component" value="Unassembled WGS sequence"/>
</dbReference>
<dbReference type="CDD" id="cd16014">
    <property type="entry name" value="PLC"/>
    <property type="match status" value="1"/>
</dbReference>
<evidence type="ECO:0000313" key="6">
    <source>
        <dbReference type="Proteomes" id="UP001218579"/>
    </source>
</evidence>
<dbReference type="EMBL" id="JAQQKV010000001">
    <property type="protein sequence ID" value="MDC7675550.1"/>
    <property type="molecule type" value="Genomic_DNA"/>
</dbReference>
<sequence>MSGADRRGFLRMLGAGAAVSASGGVFPQAIASALSIPASRVTGTIKDVKHVVILMQENRSFDHYFGTLKGVRGFGDRHPVPMTNGPVWKQSDGAREIPPYHLDTKTTNAIAVPGTPHSFSDSQAAWNQGKFGYWPKYKNPYSMGYYKRDDIPFQFALAEAFTICDAYHCSITTGTDPNRIVFWSGANHDPQLRAKGINGTDADSEPNNLRCWIKGALPTPGYTYQGSAFTWPTIPDVLEGAGVSWRIYQDPNDNWTGAMHGGLAFESFRNAKPGSGLYEKGMSNWSLERFAQDVKDGTLPEVSWILPPKDWSEHPSASTPLQGAEFTAGILEALTANPEVWSRTVFFQTFDENDGLFDHMPPPAPPSYTAAGDMAGKSTLDLKGFYFNDKDNKYRVKDDTISGPVRPWGLGPRVPMYVVSPWSRGGWVTSEVFDHTSVGQFLEKRFDVTIPAISPWHRSVCGDLTSAFDFATPNEPAFPKLPDASGSQKAVLAQIHRKRIEPPVAMQALVQEEGSRPSRPLPYDLEVRALVRDAQVGMEFVNSGHKGAVFQVYDRLDLEAIPRRYTVEAGKSLKDVWPTTARGKSYDFWILGPNGFNRTLKGQMSVSEPEVIFKGDPKTGQVSLSLRNRHTAPLTLRLDGSAYGGAAADITLKPGQTVKRSFDATQSGHWYDLSITAQGFERRFAGRLETGKASVSDPLMGGIVEFKTA</sequence>
<evidence type="ECO:0000259" key="4">
    <source>
        <dbReference type="Pfam" id="PF05506"/>
    </source>
</evidence>
<evidence type="ECO:0000256" key="2">
    <source>
        <dbReference type="ARBA" id="ARBA00012018"/>
    </source>
</evidence>
<organism evidence="5 6">
    <name type="scientific">Asticcacaulis machinosus</name>
    <dbReference type="NCBI Taxonomy" id="2984211"/>
    <lineage>
        <taxon>Bacteria</taxon>
        <taxon>Pseudomonadati</taxon>
        <taxon>Pseudomonadota</taxon>
        <taxon>Alphaproteobacteria</taxon>
        <taxon>Caulobacterales</taxon>
        <taxon>Caulobacteraceae</taxon>
        <taxon>Asticcacaulis</taxon>
    </lineage>
</organism>
<name>A0ABT5HHB9_9CAUL</name>
<dbReference type="EC" id="3.1.4.3" evidence="2"/>
<reference evidence="5 6" key="1">
    <citation type="submission" date="2023-01" db="EMBL/GenBank/DDBJ databases">
        <title>Novel species of the genus Asticcacaulis isolated from rivers.</title>
        <authorList>
            <person name="Lu H."/>
        </authorList>
    </citation>
    <scope>NUCLEOTIDE SEQUENCE [LARGE SCALE GENOMIC DNA]</scope>
    <source>
        <strain evidence="5 6">LKC15W</strain>
    </source>
</reference>
<dbReference type="PANTHER" id="PTHR31956:SF36">
    <property type="entry name" value="NON-HEMOLYTIC PHOSPHOLIPASE C"/>
    <property type="match status" value="1"/>
</dbReference>
<dbReference type="Pfam" id="PF05506">
    <property type="entry name" value="PLipase_C_C"/>
    <property type="match status" value="2"/>
</dbReference>
<dbReference type="PANTHER" id="PTHR31956">
    <property type="entry name" value="NON-SPECIFIC PHOSPHOLIPASE C4-RELATED"/>
    <property type="match status" value="1"/>
</dbReference>
<dbReference type="InterPro" id="IPR017767">
    <property type="entry name" value="PC-PLC"/>
</dbReference>
<feature type="domain" description="Bacterial phospholipase C C-terminal" evidence="4">
    <location>
        <begin position="517"/>
        <end position="603"/>
    </location>
</feature>